<organism evidence="7 8">
    <name type="scientific">Candidatus Vogelbacteria bacterium RIFOXYD1_FULL_46_19</name>
    <dbReference type="NCBI Taxonomy" id="1802439"/>
    <lineage>
        <taxon>Bacteria</taxon>
        <taxon>Candidatus Vogeliibacteriota</taxon>
    </lineage>
</organism>
<dbReference type="InterPro" id="IPR002549">
    <property type="entry name" value="AI-2E-like"/>
</dbReference>
<evidence type="ECO:0000256" key="5">
    <source>
        <dbReference type="ARBA" id="ARBA00023136"/>
    </source>
</evidence>
<evidence type="ECO:0000256" key="4">
    <source>
        <dbReference type="ARBA" id="ARBA00022989"/>
    </source>
</evidence>
<comment type="subcellular location">
    <subcellularLocation>
        <location evidence="1">Membrane</location>
        <topology evidence="1">Multi-pass membrane protein</topology>
    </subcellularLocation>
</comment>
<proteinExistence type="inferred from homology"/>
<feature type="transmembrane region" description="Helical" evidence="6">
    <location>
        <begin position="7"/>
        <end position="27"/>
    </location>
</feature>
<protein>
    <recommendedName>
        <fullName evidence="9">AI-2E family transporter</fullName>
    </recommendedName>
</protein>
<feature type="transmembrane region" description="Helical" evidence="6">
    <location>
        <begin position="237"/>
        <end position="267"/>
    </location>
</feature>
<accession>A0A1G2QFK1</accession>
<evidence type="ECO:0000256" key="6">
    <source>
        <dbReference type="SAM" id="Phobius"/>
    </source>
</evidence>
<keyword evidence="3 6" id="KW-0812">Transmembrane</keyword>
<feature type="transmembrane region" description="Helical" evidence="6">
    <location>
        <begin position="208"/>
        <end position="231"/>
    </location>
</feature>
<dbReference type="PANTHER" id="PTHR21716:SF4">
    <property type="entry name" value="TRANSMEMBRANE PROTEIN 245"/>
    <property type="match status" value="1"/>
</dbReference>
<evidence type="ECO:0000256" key="1">
    <source>
        <dbReference type="ARBA" id="ARBA00004141"/>
    </source>
</evidence>
<dbReference type="Pfam" id="PF01594">
    <property type="entry name" value="AI-2E_transport"/>
    <property type="match status" value="1"/>
</dbReference>
<evidence type="ECO:0000256" key="3">
    <source>
        <dbReference type="ARBA" id="ARBA00022692"/>
    </source>
</evidence>
<reference evidence="7 8" key="1">
    <citation type="journal article" date="2016" name="Nat. Commun.">
        <title>Thousands of microbial genomes shed light on interconnected biogeochemical processes in an aquifer system.</title>
        <authorList>
            <person name="Anantharaman K."/>
            <person name="Brown C.T."/>
            <person name="Hug L.A."/>
            <person name="Sharon I."/>
            <person name="Castelle C.J."/>
            <person name="Probst A.J."/>
            <person name="Thomas B.C."/>
            <person name="Singh A."/>
            <person name="Wilkins M.J."/>
            <person name="Karaoz U."/>
            <person name="Brodie E.L."/>
            <person name="Williams K.H."/>
            <person name="Hubbard S.S."/>
            <person name="Banfield J.F."/>
        </authorList>
    </citation>
    <scope>NUCLEOTIDE SEQUENCE [LARGE SCALE GENOMIC DNA]</scope>
</reference>
<feature type="transmembrane region" description="Helical" evidence="6">
    <location>
        <begin position="33"/>
        <end position="51"/>
    </location>
</feature>
<evidence type="ECO:0000313" key="7">
    <source>
        <dbReference type="EMBL" id="OHA59395.1"/>
    </source>
</evidence>
<keyword evidence="4 6" id="KW-1133">Transmembrane helix</keyword>
<dbReference type="STRING" id="1802439.A2589_00810"/>
<evidence type="ECO:0008006" key="9">
    <source>
        <dbReference type="Google" id="ProtNLM"/>
    </source>
</evidence>
<feature type="transmembrane region" description="Helical" evidence="6">
    <location>
        <begin position="63"/>
        <end position="86"/>
    </location>
</feature>
<keyword evidence="5 6" id="KW-0472">Membrane</keyword>
<name>A0A1G2QFK1_9BACT</name>
<gene>
    <name evidence="7" type="ORF">A2589_00810</name>
</gene>
<dbReference type="GO" id="GO:0016020">
    <property type="term" value="C:membrane"/>
    <property type="evidence" value="ECO:0007669"/>
    <property type="project" value="UniProtKB-SubCell"/>
</dbReference>
<dbReference type="Proteomes" id="UP000177838">
    <property type="component" value="Unassembled WGS sequence"/>
</dbReference>
<comment type="similarity">
    <text evidence="2">Belongs to the autoinducer-2 exporter (AI-2E) (TC 2.A.86) family.</text>
</comment>
<dbReference type="AlphaFoldDB" id="A0A1G2QFK1"/>
<dbReference type="EMBL" id="MHTK01000006">
    <property type="protein sequence ID" value="OHA59395.1"/>
    <property type="molecule type" value="Genomic_DNA"/>
</dbReference>
<comment type="caution">
    <text evidence="7">The sequence shown here is derived from an EMBL/GenBank/DDBJ whole genome shotgun (WGS) entry which is preliminary data.</text>
</comment>
<sequence length="351" mass="38338">MIKKQNLQLYFFLLIFIVVAILSMMVLFPFINAIALAFVLAIAFKPLYYWFNRHLKSWPALSSILTILVIFLLIIIPLTLVFGQIVRETRDIALSLMGADSSLLLSGWMTKINELVGSFLPGAGFDLASYTGRIAEGLIQGVWENFSFVTSSTLSLLGLILDAFIVAITLFFLLKDGPAFKRSLIHFSPLDDDLDRQIMAKLENTINAVVRSAFVVALIKGGLTALGLVIFDVPNVALWSLAAGLASMIPGVGTALVFVPIIIYMFFTGGIIPALGLLIWAALIVGLADNILVPYFYSRGVKIHPVLILLSVLGGLAMFGGLGFVFGPLILSLFFTLLDLQRLFVTKEEAS</sequence>
<feature type="transmembrane region" description="Helical" evidence="6">
    <location>
        <begin position="154"/>
        <end position="174"/>
    </location>
</feature>
<dbReference type="PANTHER" id="PTHR21716">
    <property type="entry name" value="TRANSMEMBRANE PROTEIN"/>
    <property type="match status" value="1"/>
</dbReference>
<evidence type="ECO:0000313" key="8">
    <source>
        <dbReference type="Proteomes" id="UP000177838"/>
    </source>
</evidence>
<feature type="transmembrane region" description="Helical" evidence="6">
    <location>
        <begin position="274"/>
        <end position="296"/>
    </location>
</feature>
<evidence type="ECO:0000256" key="2">
    <source>
        <dbReference type="ARBA" id="ARBA00009773"/>
    </source>
</evidence>
<feature type="transmembrane region" description="Helical" evidence="6">
    <location>
        <begin position="308"/>
        <end position="338"/>
    </location>
</feature>